<dbReference type="PANTHER" id="PTHR19842:SF0">
    <property type="entry name" value="TARGET OF RAPAMYCIN COMPLEX SUBUNIT LST8"/>
    <property type="match status" value="1"/>
</dbReference>
<keyword evidence="4" id="KW-0677">Repeat</keyword>
<gene>
    <name evidence="8" type="ORF">GRF29_1g85151</name>
</gene>
<dbReference type="EMBL" id="WVTA01000001">
    <property type="protein sequence ID" value="KAK3216540.1"/>
    <property type="molecule type" value="Genomic_DNA"/>
</dbReference>
<evidence type="ECO:0000259" key="7">
    <source>
        <dbReference type="Pfam" id="PF01693"/>
    </source>
</evidence>
<dbReference type="SUPFAM" id="SSF50998">
    <property type="entry name" value="Quinoprotein alcohol dehydrogenase-like"/>
    <property type="match status" value="1"/>
</dbReference>
<dbReference type="InterPro" id="IPR011047">
    <property type="entry name" value="Quinoprotein_ADH-like_sf"/>
</dbReference>
<dbReference type="Pfam" id="PF01693">
    <property type="entry name" value="Cauli_VI"/>
    <property type="match status" value="1"/>
</dbReference>
<dbReference type="InterPro" id="IPR019775">
    <property type="entry name" value="WD40_repeat_CS"/>
</dbReference>
<dbReference type="PROSITE" id="PS00678">
    <property type="entry name" value="WD_REPEATS_1"/>
    <property type="match status" value="1"/>
</dbReference>
<feature type="compositionally biased region" description="Polar residues" evidence="6">
    <location>
        <begin position="1419"/>
        <end position="1433"/>
    </location>
</feature>
<evidence type="ECO:0000256" key="5">
    <source>
        <dbReference type="PROSITE-ProRule" id="PRU00221"/>
    </source>
</evidence>
<accession>A0AAN6M7D0</accession>
<feature type="domain" description="Ribonuclease H1 N-terminal" evidence="7">
    <location>
        <begin position="177"/>
        <end position="218"/>
    </location>
</feature>
<dbReference type="InterPro" id="IPR011320">
    <property type="entry name" value="RNase_H1_N"/>
</dbReference>
<evidence type="ECO:0000256" key="2">
    <source>
        <dbReference type="ARBA" id="ARBA00018867"/>
    </source>
</evidence>
<dbReference type="SUPFAM" id="SSF50978">
    <property type="entry name" value="WD40 repeat-like"/>
    <property type="match status" value="1"/>
</dbReference>
<comment type="similarity">
    <text evidence="1">Belongs to the WD repeat LST8 family.</text>
</comment>
<feature type="region of interest" description="Disordered" evidence="6">
    <location>
        <begin position="1418"/>
        <end position="1445"/>
    </location>
</feature>
<dbReference type="SMART" id="SM00320">
    <property type="entry name" value="WD40"/>
    <property type="match status" value="6"/>
</dbReference>
<dbReference type="GO" id="GO:0031931">
    <property type="term" value="C:TORC1 complex"/>
    <property type="evidence" value="ECO:0007669"/>
    <property type="project" value="InterPro"/>
</dbReference>
<feature type="repeat" description="WD" evidence="5">
    <location>
        <begin position="1244"/>
        <end position="1278"/>
    </location>
</feature>
<feature type="region of interest" description="Disordered" evidence="6">
    <location>
        <begin position="153"/>
        <end position="176"/>
    </location>
</feature>
<dbReference type="InterPro" id="IPR036322">
    <property type="entry name" value="WD40_repeat_dom_sf"/>
</dbReference>
<dbReference type="Proteomes" id="UP001280581">
    <property type="component" value="Unassembled WGS sequence"/>
</dbReference>
<dbReference type="InterPro" id="IPR001680">
    <property type="entry name" value="WD40_rpt"/>
</dbReference>
<dbReference type="PROSITE" id="PS50082">
    <property type="entry name" value="WD_REPEATS_2"/>
    <property type="match status" value="2"/>
</dbReference>
<dbReference type="InterPro" id="IPR037056">
    <property type="entry name" value="RNase_H1_N_sf"/>
</dbReference>
<comment type="caution">
    <text evidence="8">The sequence shown here is derived from an EMBL/GenBank/DDBJ whole genome shotgun (WGS) entry which is preliminary data.</text>
</comment>
<feature type="region of interest" description="Disordered" evidence="6">
    <location>
        <begin position="194"/>
        <end position="260"/>
    </location>
</feature>
<dbReference type="InterPro" id="IPR037588">
    <property type="entry name" value="MLST8"/>
</dbReference>
<feature type="compositionally biased region" description="Polar residues" evidence="6">
    <location>
        <begin position="218"/>
        <end position="231"/>
    </location>
</feature>
<feature type="compositionally biased region" description="Pro residues" evidence="6">
    <location>
        <begin position="54"/>
        <end position="68"/>
    </location>
</feature>
<evidence type="ECO:0000256" key="3">
    <source>
        <dbReference type="ARBA" id="ARBA00022574"/>
    </source>
</evidence>
<evidence type="ECO:0000256" key="4">
    <source>
        <dbReference type="ARBA" id="ARBA00022737"/>
    </source>
</evidence>
<feature type="repeat" description="WD" evidence="5">
    <location>
        <begin position="974"/>
        <end position="999"/>
    </location>
</feature>
<dbReference type="InterPro" id="IPR009027">
    <property type="entry name" value="Ribosomal_bL9/RNase_H1_N"/>
</dbReference>
<feature type="region of interest" description="Disordered" evidence="6">
    <location>
        <begin position="402"/>
        <end position="439"/>
    </location>
</feature>
<sequence length="1611" mass="177351">MASYAEAIDLTLDLENEPARKKPFVAQEAPSQPNWSGFGVWQLQPMQPPQFSHPHPPPPLPPPPPYLPHPLSAHPTSHAPSPYHAYFSANFSSNSFVPNAAFNPPFPTAYNPPSSSSATTTNAMPVPIGNSYVPVYNAVPPGGHPEAFQIAPAEKRRKSSPPLDPTAEPNRQPPHDKFFAVKVGHVPGIYPDRKSAQQQIKGRKGAMHQRFETREDAQSTQPSVNTASSLGASLETEIPHRTPTATPDANGSLAVPSTHPSVKTTSTIVVSVEKEVPYAHREPPFGGFDGPSDSMPYVPSSRRSAIAQSSAEDMAVNQDQVAQSAHIPSRAPVGKKLPASRKSPGRTSGSSEAPPAADTVLDTILDDDAYLELLAPLRLNDKIALLLNATSRGQGLVRKMAASENRLTKRNAPSRPSAVHVETPSAAASSDRDSVFSNSATPDADAAVYKTRPKKSGTCDVGSSRKYSNTPAARDVVASIEQPVPRPSWTGGLSLEEAHLLIFLKEKKGYRWAEITARFQQHFPNRSYPVLQVNYSQKINRRDRSQDPSTLILPSSYASEQQAEGVEIHATPGQHKHIGRPRKHEVHADQERLKQRSRAAVDAFQDQSSGVESSNHIRRPRRAVPIKDYTWPTRSAILEDRAFDDVDEETVEPKDVTPVHSDSLEEPVPVPDKAIAVDNKPLSVEFDTDDANLALVSDNRKHATSAQQLPYLSYKQRSSLRNAPIGFEWDQLVSRDWQGTLLHVDFSPEELKVVEGIVIRFVTYRWALRSRSSKKRIQRLLNVLTEPDLLRVTNESRLKLPSRNRRTIDAFLQDAKEGKIRSAAPRIDRLVAARPNKSFSSVTKLSLASTIRHRELGVQSHRGWNSATRPVSYQVKNQMQDTLGPLCSYTGASSDVHAVAWSVDGQCFAAGAICVDDPYSMQYNRPNNLLYGDVSRNTITELGRHHITRPKTEAGPNSTHAMYASQDPKLFKTVTSVAFSPNGRYMFSSGWDKHVAVWQTKYDGSQPQEMVGLRHKAEVYMMSVNTSGVLATATKKSTGNAVKVIRIHDDDPSESPVTVNFSSEKASQRPEMNLLPTALHFSPRYENLLLAGFGAQVREDGRDLMGDICLWDVNGNRALSIWGSGKNVFDLSFHPRNRWFAVGTVAGKNTNRGTRSTVRLYDEQSKASDGRFSGLVELECPALDINDVVWCPGDDHLVAAGCTSGRAYVWDVRNPNQVLRELSHGSSLMPLDDERDREVTDTGIRFLSWGGNATRLYSGSSDGIVKVWNVTGSEEETFVKDLVTLDTGIMSGAFSPDRSRLLLGEVNGSLNVLEVGQDDWSLKDAERLRYIPYQGYDDDADIDMGNAQFTGFSAESGIASARELLETGQVMSVPMGGLPVRQVVQGPAYAGPYDNSVDAPFLREQALEMQLRFAETPAYNPSNLTKDNNNDPMITSEAAGDSGRSINRIPDELRLQWENGPIKPKPLPGKVSCSSCGRAALPSDQTNEVDGIPLPPRCERCAFSCIRCGSTNKSNMLLSPSEERLDPKTESFHCAFCDCKWDIGALGYELVRDGHVPSDAILRVPRLERYSAKLRSERMEGSVEDETQGEFADEMNALTDYYLELVIEGRE</sequence>
<dbReference type="InterPro" id="IPR015943">
    <property type="entry name" value="WD40/YVTN_repeat-like_dom_sf"/>
</dbReference>
<feature type="region of interest" description="Disordered" evidence="6">
    <location>
        <begin position="281"/>
        <end position="356"/>
    </location>
</feature>
<evidence type="ECO:0000313" key="9">
    <source>
        <dbReference type="Proteomes" id="UP001280581"/>
    </source>
</evidence>
<dbReference type="GO" id="GO:0031929">
    <property type="term" value="P:TOR signaling"/>
    <property type="evidence" value="ECO:0007669"/>
    <property type="project" value="InterPro"/>
</dbReference>
<feature type="region of interest" description="Disordered" evidence="6">
    <location>
        <begin position="24"/>
        <end position="75"/>
    </location>
</feature>
<evidence type="ECO:0000313" key="8">
    <source>
        <dbReference type="EMBL" id="KAK3216540.1"/>
    </source>
</evidence>
<dbReference type="GO" id="GO:0031932">
    <property type="term" value="C:TORC2 complex"/>
    <property type="evidence" value="ECO:0007669"/>
    <property type="project" value="InterPro"/>
</dbReference>
<reference evidence="8 9" key="1">
    <citation type="submission" date="2021-02" db="EMBL/GenBank/DDBJ databases">
        <title>Genome assembly of Pseudopithomyces chartarum.</title>
        <authorList>
            <person name="Jauregui R."/>
            <person name="Singh J."/>
            <person name="Voisey C."/>
        </authorList>
    </citation>
    <scope>NUCLEOTIDE SEQUENCE [LARGE SCALE GENOMIC DNA]</scope>
    <source>
        <strain evidence="8 9">AGR01</strain>
    </source>
</reference>
<name>A0AAN6M7D0_9PLEO</name>
<keyword evidence="3 5" id="KW-0853">WD repeat</keyword>
<evidence type="ECO:0000256" key="1">
    <source>
        <dbReference type="ARBA" id="ARBA00009890"/>
    </source>
</evidence>
<dbReference type="PANTHER" id="PTHR19842">
    <property type="entry name" value="G BETA-LIKE PROTEIN GBL"/>
    <property type="match status" value="1"/>
</dbReference>
<dbReference type="SUPFAM" id="SSF55658">
    <property type="entry name" value="L9 N-domain-like"/>
    <property type="match status" value="1"/>
</dbReference>
<evidence type="ECO:0000256" key="6">
    <source>
        <dbReference type="SAM" id="MobiDB-lite"/>
    </source>
</evidence>
<protein>
    <recommendedName>
        <fullName evidence="2">Target of rapamycin complex subunit LST8</fullName>
    </recommendedName>
</protein>
<organism evidence="8 9">
    <name type="scientific">Pseudopithomyces chartarum</name>
    <dbReference type="NCBI Taxonomy" id="1892770"/>
    <lineage>
        <taxon>Eukaryota</taxon>
        <taxon>Fungi</taxon>
        <taxon>Dikarya</taxon>
        <taxon>Ascomycota</taxon>
        <taxon>Pezizomycotina</taxon>
        <taxon>Dothideomycetes</taxon>
        <taxon>Pleosporomycetidae</taxon>
        <taxon>Pleosporales</taxon>
        <taxon>Massarineae</taxon>
        <taxon>Didymosphaeriaceae</taxon>
        <taxon>Pseudopithomyces</taxon>
    </lineage>
</organism>
<dbReference type="Pfam" id="PF00400">
    <property type="entry name" value="WD40"/>
    <property type="match status" value="2"/>
</dbReference>
<feature type="compositionally biased region" description="Low complexity" evidence="6">
    <location>
        <begin position="300"/>
        <end position="311"/>
    </location>
</feature>
<keyword evidence="9" id="KW-1185">Reference proteome</keyword>
<dbReference type="Gene3D" id="2.130.10.10">
    <property type="entry name" value="YVTN repeat-like/Quinoprotein amine dehydrogenase"/>
    <property type="match status" value="1"/>
</dbReference>
<dbReference type="GO" id="GO:0032956">
    <property type="term" value="P:regulation of actin cytoskeleton organization"/>
    <property type="evidence" value="ECO:0007669"/>
    <property type="project" value="TreeGrafter"/>
</dbReference>
<proteinExistence type="inferred from homology"/>
<dbReference type="Gene3D" id="3.40.970.10">
    <property type="entry name" value="Ribonuclease H1, N-terminal domain"/>
    <property type="match status" value="1"/>
</dbReference>